<reference evidence="1 2" key="1">
    <citation type="submission" date="2019-10" db="EMBL/GenBank/DDBJ databases">
        <title>Taxonomy of Antarctic Massilia spp.: description of Massilia rubra sp. nov., Massilia aquatica sp. nov., Massilia mucilaginosa sp. nov., Massilia frigida sp. nov. isolated from streams, lakes and regoliths.</title>
        <authorList>
            <person name="Holochova P."/>
            <person name="Sedlacek I."/>
            <person name="Kralova S."/>
            <person name="Maslanova I."/>
            <person name="Busse H.-J."/>
            <person name="Stankova E."/>
            <person name="Vrbovska V."/>
            <person name="Kovarovic V."/>
            <person name="Bartak M."/>
            <person name="Svec P."/>
            <person name="Pantucek R."/>
        </authorList>
    </citation>
    <scope>NUCLEOTIDE SEQUENCE [LARGE SCALE GENOMIC DNA]</scope>
    <source>
        <strain evidence="1 2">CCM 8695</strain>
    </source>
</reference>
<evidence type="ECO:0000313" key="2">
    <source>
        <dbReference type="Proteomes" id="UP000621455"/>
    </source>
</evidence>
<name>A0ABX0NFM4_9BURK</name>
<sequence>MIRSPEQLRTKIASESAALLEFRAMPETRVLLDLLDVLAEACYADLATVVADQLAFKQGALAQLNALRDMIRTGGAHRSARV</sequence>
<comment type="caution">
    <text evidence="1">The sequence shown here is derived from an EMBL/GenBank/DDBJ whole genome shotgun (WGS) entry which is preliminary data.</text>
</comment>
<protein>
    <submittedName>
        <fullName evidence="1">Uncharacterized protein</fullName>
    </submittedName>
</protein>
<organism evidence="1 2">
    <name type="scientific">Massilia frigida</name>
    <dbReference type="NCBI Taxonomy" id="2609281"/>
    <lineage>
        <taxon>Bacteria</taxon>
        <taxon>Pseudomonadati</taxon>
        <taxon>Pseudomonadota</taxon>
        <taxon>Betaproteobacteria</taxon>
        <taxon>Burkholderiales</taxon>
        <taxon>Oxalobacteraceae</taxon>
        <taxon>Telluria group</taxon>
        <taxon>Massilia</taxon>
    </lineage>
</organism>
<gene>
    <name evidence="1" type="ORF">F2P44_32665</name>
</gene>
<dbReference type="RefSeq" id="WP_167094191.1">
    <property type="nucleotide sequence ID" value="NZ_WHJG01000073.1"/>
</dbReference>
<proteinExistence type="predicted"/>
<keyword evidence="2" id="KW-1185">Reference proteome</keyword>
<evidence type="ECO:0000313" key="1">
    <source>
        <dbReference type="EMBL" id="NHZ83982.1"/>
    </source>
</evidence>
<accession>A0ABX0NFM4</accession>
<dbReference type="EMBL" id="WHJG01000073">
    <property type="protein sequence ID" value="NHZ83982.1"/>
    <property type="molecule type" value="Genomic_DNA"/>
</dbReference>
<dbReference type="Proteomes" id="UP000621455">
    <property type="component" value="Unassembled WGS sequence"/>
</dbReference>